<keyword evidence="2" id="KW-0472">Membrane</keyword>
<evidence type="ECO:0000256" key="3">
    <source>
        <dbReference type="SAM" id="SignalP"/>
    </source>
</evidence>
<dbReference type="OrthoDB" id="9797709at2"/>
<keyword evidence="3" id="KW-0732">Signal</keyword>
<sequence length="666" mass="72597">MKQIKIISAAVMALLMLTGCGSVKADKTENTDTAAKAVSAENNTADGEYIYCVGSVSKIYSTAAVMQLVDKGLVELDTPITEYIPDFKMADERYKDITVRMLMDHTSGIMGSTTVNSGLYDDNDTYNHDHLLENLASQRLKADPGKYAAYCNDGFSLLELIVENVTGKSYTDYVRENISDKIGVTDTGTPIDMFRNDMLVPSFSAGGLPLETSYCVMIGGGGIYATASDTAKFGAAFFTGDDTLIPDDAKSAMSTRHNDNEYSDDNGLGWDYAEMLRYKQSGVKVVGKGGDTDMDHAFLMVAPDEKISVAVLSNGGGSTQNELVAQALMDVCLQEKGISIAEKALPECTIADEIPDEYKAYEGWYVMNIMGGSDTLCRVTFPDNKYLHMEKITSRKTEYTDYVYTADGDFAELAYEVDESGFDKRLLAGGSSRLSFEKNADGTFMKISGGLYYPVLGSIDVKMYAGQMIDENNVGEGVINSFKALDGKKFLLAGDKYSSSNYERAAIARFSIVDEMKGYVFLNGNGADFLLKISDNKHLVSPKNIPSSSSRDLMDITLDTDKNGRQTMKTSFGTEYILANDIPEFDISVKTVEMTGNAEWYSISDSIANTPITVTRPENSAVIVFNKFDEPIYTSHVKDAGNVIPMPKGGRVLFLGEAGTKFGITA</sequence>
<dbReference type="RefSeq" id="WP_002850848.1">
    <property type="nucleotide sequence ID" value="NZ_ADKM02000093.1"/>
</dbReference>
<dbReference type="InterPro" id="IPR001466">
    <property type="entry name" value="Beta-lactam-related"/>
</dbReference>
<gene>
    <name evidence="5" type="ORF">CUS_5413</name>
</gene>
<reference evidence="5 6" key="1">
    <citation type="submission" date="2011-02" db="EMBL/GenBank/DDBJ databases">
        <authorList>
            <person name="Nelson K.E."/>
            <person name="Sutton G."/>
            <person name="Torralba M."/>
            <person name="Durkin S."/>
            <person name="Harkins D."/>
            <person name="Montgomery R."/>
            <person name="Ziemer C."/>
            <person name="Klaassens E."/>
            <person name="Ocuiv P."/>
            <person name="Morrison M."/>
        </authorList>
    </citation>
    <scope>NUCLEOTIDE SEQUENCE [LARGE SCALE GENOMIC DNA]</scope>
    <source>
        <strain evidence="5 6">8</strain>
    </source>
</reference>
<dbReference type="Pfam" id="PF00144">
    <property type="entry name" value="Beta-lactamase"/>
    <property type="match status" value="1"/>
</dbReference>
<evidence type="ECO:0000256" key="2">
    <source>
        <dbReference type="ARBA" id="ARBA00023136"/>
    </source>
</evidence>
<keyword evidence="6" id="KW-1185">Reference proteome</keyword>
<dbReference type="InterPro" id="IPR012338">
    <property type="entry name" value="Beta-lactam/transpept-like"/>
</dbReference>
<dbReference type="PANTHER" id="PTHR46825">
    <property type="entry name" value="D-ALANYL-D-ALANINE-CARBOXYPEPTIDASE/ENDOPEPTIDASE AMPH"/>
    <property type="match status" value="1"/>
</dbReference>
<comment type="caution">
    <text evidence="5">The sequence shown here is derived from an EMBL/GenBank/DDBJ whole genome shotgun (WGS) entry which is preliminary data.</text>
</comment>
<feature type="domain" description="Beta-lactamase-related" evidence="4">
    <location>
        <begin position="44"/>
        <end position="324"/>
    </location>
</feature>
<organism evidence="5 6">
    <name type="scientific">Ruminococcus albus 8</name>
    <dbReference type="NCBI Taxonomy" id="246199"/>
    <lineage>
        <taxon>Bacteria</taxon>
        <taxon>Bacillati</taxon>
        <taxon>Bacillota</taxon>
        <taxon>Clostridia</taxon>
        <taxon>Eubacteriales</taxon>
        <taxon>Oscillospiraceae</taxon>
        <taxon>Ruminococcus</taxon>
    </lineage>
</organism>
<name>E9SDZ4_RUMAL</name>
<feature type="chain" id="PRO_5003247093" evidence="3">
    <location>
        <begin position="26"/>
        <end position="666"/>
    </location>
</feature>
<evidence type="ECO:0000256" key="1">
    <source>
        <dbReference type="ARBA" id="ARBA00004370"/>
    </source>
</evidence>
<protein>
    <submittedName>
        <fullName evidence="5">Beta-lactamase</fullName>
    </submittedName>
</protein>
<comment type="subcellular location">
    <subcellularLocation>
        <location evidence="1">Membrane</location>
    </subcellularLocation>
</comment>
<dbReference type="PROSITE" id="PS51257">
    <property type="entry name" value="PROKAR_LIPOPROTEIN"/>
    <property type="match status" value="1"/>
</dbReference>
<dbReference type="SUPFAM" id="SSF56601">
    <property type="entry name" value="beta-lactamase/transpeptidase-like"/>
    <property type="match status" value="1"/>
</dbReference>
<dbReference type="EMBL" id="ADKM02000093">
    <property type="protein sequence ID" value="EGC02487.1"/>
    <property type="molecule type" value="Genomic_DNA"/>
</dbReference>
<dbReference type="Proteomes" id="UP000004259">
    <property type="component" value="Unassembled WGS sequence"/>
</dbReference>
<dbReference type="AlphaFoldDB" id="E9SDZ4"/>
<dbReference type="Gene3D" id="3.40.710.10">
    <property type="entry name" value="DD-peptidase/beta-lactamase superfamily"/>
    <property type="match status" value="1"/>
</dbReference>
<dbReference type="PANTHER" id="PTHR46825:SF11">
    <property type="entry name" value="PENICILLIN-BINDING PROTEIN 4"/>
    <property type="match status" value="1"/>
</dbReference>
<feature type="signal peptide" evidence="3">
    <location>
        <begin position="1"/>
        <end position="25"/>
    </location>
</feature>
<dbReference type="eggNOG" id="COG1680">
    <property type="taxonomic scope" value="Bacteria"/>
</dbReference>
<evidence type="ECO:0000313" key="5">
    <source>
        <dbReference type="EMBL" id="EGC02487.1"/>
    </source>
</evidence>
<evidence type="ECO:0000313" key="6">
    <source>
        <dbReference type="Proteomes" id="UP000004259"/>
    </source>
</evidence>
<proteinExistence type="predicted"/>
<dbReference type="STRING" id="246199.CUS_5413"/>
<dbReference type="InterPro" id="IPR050491">
    <property type="entry name" value="AmpC-like"/>
</dbReference>
<dbReference type="GO" id="GO:0016020">
    <property type="term" value="C:membrane"/>
    <property type="evidence" value="ECO:0007669"/>
    <property type="project" value="UniProtKB-SubCell"/>
</dbReference>
<accession>E9SDZ4</accession>
<evidence type="ECO:0000259" key="4">
    <source>
        <dbReference type="Pfam" id="PF00144"/>
    </source>
</evidence>